<name>A0ABX9E9V2_9PSEU</name>
<accession>A0ABX9E9V2</accession>
<dbReference type="Proteomes" id="UP000248714">
    <property type="component" value="Unassembled WGS sequence"/>
</dbReference>
<dbReference type="Gene3D" id="1.10.10.2840">
    <property type="entry name" value="PucR C-terminal helix-turn-helix domain"/>
    <property type="match status" value="1"/>
</dbReference>
<comment type="similarity">
    <text evidence="1">Belongs to the CdaR family.</text>
</comment>
<evidence type="ECO:0000256" key="1">
    <source>
        <dbReference type="ARBA" id="ARBA00006754"/>
    </source>
</evidence>
<sequence length="274" mass="29785">MTIHDVNARCSDRSRLLSQILADDDGDGDAHEAERVLGLRQSDYHWAVVLRSAPGCGLAAEDLVRVAQTINRETGGARPLVVVNRGREVWTWTQGTRPPEPEALAAVRTRLSAVDGLQVGAGPVAQGTAGFRRSLLGAQAALHSASTHTGWYAYEDVSVVSLLAKDDDRTRWFVADVLGELASTGPWHAILRETLRLYLAMRRSRQQVAAAMYINRNTVAYRVEKATRLLGRAIDEDAFEVRLALEIVRARGQDRPSAPSPADDIPFSGSPGAA</sequence>
<protein>
    <submittedName>
        <fullName evidence="5">PucR-like helix-turn-helix protein</fullName>
    </submittedName>
</protein>
<dbReference type="InterPro" id="IPR041522">
    <property type="entry name" value="CdaR_GGDEF"/>
</dbReference>
<evidence type="ECO:0000256" key="2">
    <source>
        <dbReference type="SAM" id="MobiDB-lite"/>
    </source>
</evidence>
<evidence type="ECO:0000259" key="4">
    <source>
        <dbReference type="Pfam" id="PF17853"/>
    </source>
</evidence>
<organism evidence="5 6">
    <name type="scientific">Lentzea atacamensis</name>
    <dbReference type="NCBI Taxonomy" id="531938"/>
    <lineage>
        <taxon>Bacteria</taxon>
        <taxon>Bacillati</taxon>
        <taxon>Actinomycetota</taxon>
        <taxon>Actinomycetes</taxon>
        <taxon>Pseudonocardiales</taxon>
        <taxon>Pseudonocardiaceae</taxon>
        <taxon>Lentzea</taxon>
    </lineage>
</organism>
<dbReference type="InterPro" id="IPR051448">
    <property type="entry name" value="CdaR-like_regulators"/>
</dbReference>
<feature type="domain" description="PucR C-terminal helix-turn-helix" evidence="3">
    <location>
        <begin position="191"/>
        <end position="247"/>
    </location>
</feature>
<dbReference type="InterPro" id="IPR042070">
    <property type="entry name" value="PucR_C-HTH_sf"/>
</dbReference>
<keyword evidence="6" id="KW-1185">Reference proteome</keyword>
<reference evidence="5 6" key="1">
    <citation type="submission" date="2018-06" db="EMBL/GenBank/DDBJ databases">
        <title>Genomic Encyclopedia of Type Strains, Phase IV (KMG-IV): sequencing the most valuable type-strain genomes for metagenomic binning, comparative biology and taxonomic classification.</title>
        <authorList>
            <person name="Goeker M."/>
        </authorList>
    </citation>
    <scope>NUCLEOTIDE SEQUENCE [LARGE SCALE GENOMIC DNA]</scope>
    <source>
        <strain evidence="5 6">DSM 45479</strain>
    </source>
</reference>
<evidence type="ECO:0000313" key="6">
    <source>
        <dbReference type="Proteomes" id="UP000248714"/>
    </source>
</evidence>
<dbReference type="Pfam" id="PF13556">
    <property type="entry name" value="HTH_30"/>
    <property type="match status" value="1"/>
</dbReference>
<dbReference type="PANTHER" id="PTHR33744:SF1">
    <property type="entry name" value="DNA-BINDING TRANSCRIPTIONAL ACTIVATOR ADER"/>
    <property type="match status" value="1"/>
</dbReference>
<dbReference type="PANTHER" id="PTHR33744">
    <property type="entry name" value="CARBOHYDRATE DIACID REGULATOR"/>
    <property type="match status" value="1"/>
</dbReference>
<dbReference type="EMBL" id="QLTT01000004">
    <property type="protein sequence ID" value="RAS65853.1"/>
    <property type="molecule type" value="Genomic_DNA"/>
</dbReference>
<evidence type="ECO:0000259" key="3">
    <source>
        <dbReference type="Pfam" id="PF13556"/>
    </source>
</evidence>
<dbReference type="Pfam" id="PF17853">
    <property type="entry name" value="GGDEF_2"/>
    <property type="match status" value="1"/>
</dbReference>
<proteinExistence type="inferred from homology"/>
<dbReference type="InterPro" id="IPR025736">
    <property type="entry name" value="PucR_C-HTH_dom"/>
</dbReference>
<feature type="region of interest" description="Disordered" evidence="2">
    <location>
        <begin position="253"/>
        <end position="274"/>
    </location>
</feature>
<gene>
    <name evidence="5" type="ORF">C8D87_104404</name>
</gene>
<evidence type="ECO:0000313" key="5">
    <source>
        <dbReference type="EMBL" id="RAS65853.1"/>
    </source>
</evidence>
<comment type="caution">
    <text evidence="5">The sequence shown here is derived from an EMBL/GenBank/DDBJ whole genome shotgun (WGS) entry which is preliminary data.</text>
</comment>
<feature type="domain" description="CdaR GGDEF-like" evidence="4">
    <location>
        <begin position="27"/>
        <end position="143"/>
    </location>
</feature>